<dbReference type="EMBL" id="BQNB010018904">
    <property type="protein sequence ID" value="GJT79506.1"/>
    <property type="molecule type" value="Genomic_DNA"/>
</dbReference>
<proteinExistence type="predicted"/>
<name>A0ABQ5GV20_9ASTR</name>
<dbReference type="Proteomes" id="UP001151760">
    <property type="component" value="Unassembled WGS sequence"/>
</dbReference>
<protein>
    <submittedName>
        <fullName evidence="1">Uncharacterized protein</fullName>
    </submittedName>
</protein>
<evidence type="ECO:0000313" key="2">
    <source>
        <dbReference type="Proteomes" id="UP001151760"/>
    </source>
</evidence>
<sequence>MDDDQERVELQSLMNVIPDEEEVAVDAIPLATKPPIILSKEELLKRMKDHLLTNYKILLEKRYPLTPATITNMLNKKLQADHIVMKMCNYYLSFITKQLKNYNEEFEKPPPG</sequence>
<evidence type="ECO:0000313" key="1">
    <source>
        <dbReference type="EMBL" id="GJT79506.1"/>
    </source>
</evidence>
<accession>A0ABQ5GV20</accession>
<comment type="caution">
    <text evidence="1">The sequence shown here is derived from an EMBL/GenBank/DDBJ whole genome shotgun (WGS) entry which is preliminary data.</text>
</comment>
<organism evidence="1 2">
    <name type="scientific">Tanacetum coccineum</name>
    <dbReference type="NCBI Taxonomy" id="301880"/>
    <lineage>
        <taxon>Eukaryota</taxon>
        <taxon>Viridiplantae</taxon>
        <taxon>Streptophyta</taxon>
        <taxon>Embryophyta</taxon>
        <taxon>Tracheophyta</taxon>
        <taxon>Spermatophyta</taxon>
        <taxon>Magnoliopsida</taxon>
        <taxon>eudicotyledons</taxon>
        <taxon>Gunneridae</taxon>
        <taxon>Pentapetalae</taxon>
        <taxon>asterids</taxon>
        <taxon>campanulids</taxon>
        <taxon>Asterales</taxon>
        <taxon>Asteraceae</taxon>
        <taxon>Asteroideae</taxon>
        <taxon>Anthemideae</taxon>
        <taxon>Anthemidinae</taxon>
        <taxon>Tanacetum</taxon>
    </lineage>
</organism>
<gene>
    <name evidence="1" type="ORF">Tco_1053848</name>
</gene>
<reference evidence="1" key="1">
    <citation type="journal article" date="2022" name="Int. J. Mol. Sci.">
        <title>Draft Genome of Tanacetum Coccineum: Genomic Comparison of Closely Related Tanacetum-Family Plants.</title>
        <authorList>
            <person name="Yamashiro T."/>
            <person name="Shiraishi A."/>
            <person name="Nakayama K."/>
            <person name="Satake H."/>
        </authorList>
    </citation>
    <scope>NUCLEOTIDE SEQUENCE</scope>
</reference>
<reference evidence="1" key="2">
    <citation type="submission" date="2022-01" db="EMBL/GenBank/DDBJ databases">
        <authorList>
            <person name="Yamashiro T."/>
            <person name="Shiraishi A."/>
            <person name="Satake H."/>
            <person name="Nakayama K."/>
        </authorList>
    </citation>
    <scope>NUCLEOTIDE SEQUENCE</scope>
</reference>
<keyword evidence="2" id="KW-1185">Reference proteome</keyword>